<accession>A0A3A8EPS0</accession>
<evidence type="ECO:0000313" key="8">
    <source>
        <dbReference type="Proteomes" id="UP000280405"/>
    </source>
</evidence>
<dbReference type="Pfam" id="PF06744">
    <property type="entry name" value="IcmF_C"/>
    <property type="match status" value="1"/>
</dbReference>
<dbReference type="Pfam" id="PF14331">
    <property type="entry name" value="IcmF-related_N"/>
    <property type="match status" value="1"/>
</dbReference>
<protein>
    <submittedName>
        <fullName evidence="7">Type VI secretion system membrane subunit TssM</fullName>
    </submittedName>
</protein>
<dbReference type="PANTHER" id="PTHR36153:SF1">
    <property type="entry name" value="TYPE VI SECRETION SYSTEM COMPONENT TSSM1"/>
    <property type="match status" value="1"/>
</dbReference>
<dbReference type="Pfam" id="PF21070">
    <property type="entry name" value="IcmF_helical"/>
    <property type="match status" value="1"/>
</dbReference>
<keyword evidence="8" id="KW-1185">Reference proteome</keyword>
<dbReference type="PANTHER" id="PTHR36153">
    <property type="entry name" value="INNER MEMBRANE PROTEIN-RELATED"/>
    <property type="match status" value="1"/>
</dbReference>
<feature type="domain" description="IcmF-related" evidence="4">
    <location>
        <begin position="499"/>
        <end position="839"/>
    </location>
</feature>
<name>A0A3A8EPS0_9GAMM</name>
<reference evidence="7 8" key="1">
    <citation type="submission" date="2018-09" db="EMBL/GenBank/DDBJ databases">
        <title>The draft genome of Acinetobacter spp. strains.</title>
        <authorList>
            <person name="Qin J."/>
            <person name="Feng Y."/>
            <person name="Zong Z."/>
        </authorList>
    </citation>
    <scope>NUCLEOTIDE SEQUENCE [LARGE SCALE GENOMIC DNA]</scope>
    <source>
        <strain evidence="7 8">WCHAc060115</strain>
    </source>
</reference>
<dbReference type="InterPro" id="IPR027417">
    <property type="entry name" value="P-loop_NTPase"/>
</dbReference>
<evidence type="ECO:0000256" key="1">
    <source>
        <dbReference type="SAM" id="MobiDB-lite"/>
    </source>
</evidence>
<feature type="compositionally biased region" description="Low complexity" evidence="1">
    <location>
        <begin position="1288"/>
        <end position="1303"/>
    </location>
</feature>
<organism evidence="7 8">
    <name type="scientific">Acinetobacter rongchengensis</name>
    <dbReference type="NCBI Taxonomy" id="2419601"/>
    <lineage>
        <taxon>Bacteria</taxon>
        <taxon>Pseudomonadati</taxon>
        <taxon>Pseudomonadota</taxon>
        <taxon>Gammaproteobacteria</taxon>
        <taxon>Moraxellales</taxon>
        <taxon>Moraxellaceae</taxon>
        <taxon>Acinetobacter</taxon>
    </lineage>
</organism>
<feature type="domain" description="Type VI secretion system component TssM1 helical" evidence="6">
    <location>
        <begin position="990"/>
        <end position="1082"/>
    </location>
</feature>
<dbReference type="InterPro" id="IPR010623">
    <property type="entry name" value="IcmF_C"/>
</dbReference>
<dbReference type="InterPro" id="IPR053156">
    <property type="entry name" value="T6SS_TssM-like"/>
</dbReference>
<dbReference type="OrthoDB" id="9758229at2"/>
<dbReference type="Proteomes" id="UP000280405">
    <property type="component" value="Unassembled WGS sequence"/>
</dbReference>
<feature type="domain" description="Type VI secretion system IcmF C-terminal" evidence="3">
    <location>
        <begin position="1106"/>
        <end position="1203"/>
    </location>
</feature>
<comment type="caution">
    <text evidence="7">The sequence shown here is derived from an EMBL/GenBank/DDBJ whole genome shotgun (WGS) entry which is preliminary data.</text>
</comment>
<keyword evidence="2" id="KW-1133">Transmembrane helix</keyword>
<evidence type="ECO:0000313" key="7">
    <source>
        <dbReference type="EMBL" id="RKG36882.1"/>
    </source>
</evidence>
<dbReference type="InterPro" id="IPR048677">
    <property type="entry name" value="TssM1_hel"/>
</dbReference>
<feature type="compositionally biased region" description="Polar residues" evidence="1">
    <location>
        <begin position="1251"/>
        <end position="1287"/>
    </location>
</feature>
<keyword evidence="2" id="KW-0812">Transmembrane</keyword>
<sequence length="1309" mass="146957">MIHTILGYVWQYVTNPKAVIALSILVALISSYSVVPRHIFIMMVAAYILGLIIYAIFWFIQRRKHTSQGEALAEAIQQDNTAEYGKQKDKEELQLINQQMKDSIQLIRKSKLGDKRGSAALYELPWYMVIGNPAAGKSSAIYHSGLKFPFEESHQKIVSSGLSGTRNCDWFFSTEGVLLDTAGRYSVYSEDHSEWLGFLDILKKNRSKAPINGLIVIVSVAELVSQSPEKSIKLAKSLRARIQDLTERLEIFAPVYLVFSKMDLIAGFTEFFECYEAAEFDQVWGATLPYDPESSQNAVEHFEKHYSILYDGLKGVSTTHLSRRHAQNISPSVMTFPLEFKTLKPVLKTFIGTLFEENPYQFKPVFRGFYFTSALQEGVIESPMTEQIVEDFQLAKIPNSEHGVPQNSISQNHGYFLKGLFSEVILKDKNLVKQHINPTTKRRRYLGFIAALLGVSIILGLWVWSYRNNQQLIADVQADLNKVVQMEQVSGQELATQIDALLILQQRLEQLDDFDQHRPLKFSFGLYQGNELREKLKVEYLKGVKQIVLIPSQQNIAQYLQRVKSNEQTLKQNHVNVEIKQTSSAQIASEPLDTNPQDAYNALKAYLMMSNPQYMDSSHLSDQVTRFWRSWLDANRGQMPRGEMIQKAEKILSYSMSLANDKTFPVLESDAQLVDQTRQVLLSVVRGMPARDRVYNEIKMRAAVRFPAVTVVQIVGETNRSVMLGGYALPGVFTQKAWDEYVDKAIEDAANKPTDTKDWVLNSTQSDDLTFSGSPDQIRKQLTQLYKQEYIAEWKKFINATHYAKGADFVQQTKIMDVLGEPQNSPIRTYIDRVAKETSWDNPVVQAELAAPQTGFIAWFKRKVLGQGKSEDIQRASNQAQGQISQQFQIFYQLVRKRDDLQNQSLLDDYFQNMAQVRSKLNDLRSAGDFGPNALALAKLTINDQTSVFNTTQKVVDEKLIVGLNELDQQMIQKILVSPLTQSFDSLLTPAQDEINKLWALQAYQPFNQTLSQKVPFNSSGTIQATSSEISQIFGDNGSISKFVKETLDPFVIRRGYTLSSKTWKNMGIGLNPEFVTNFEQYTTPINGVASGSTSGAPAATNQSNFQFYPIPNNNLLSYTLDIDGQRLVYENGIQQWVNFLWPNPNAIPGARITAIDLEGQTHTIFEEPGEYGINKLIDRAQRKQLNGSYEMTWVSQQNPSMFVKLQFRLISGNASNPIGSNRGYVGLKLVERVTSPKAALVVAAQQASATSNPQVSPASPSVTSNTAQLKQQTTGPTTNSTASVVGSATPTTTPMSPSATSTGRGTAQ</sequence>
<dbReference type="Pfam" id="PF06761">
    <property type="entry name" value="IcmF-related"/>
    <property type="match status" value="1"/>
</dbReference>
<evidence type="ECO:0000256" key="2">
    <source>
        <dbReference type="SAM" id="Phobius"/>
    </source>
</evidence>
<evidence type="ECO:0000259" key="5">
    <source>
        <dbReference type="Pfam" id="PF14331"/>
    </source>
</evidence>
<gene>
    <name evidence="7" type="primary">tssM</name>
    <name evidence="7" type="ORF">D7V20_13050</name>
</gene>
<dbReference type="InterPro" id="IPR009612">
    <property type="entry name" value="IcmF-rel"/>
</dbReference>
<evidence type="ECO:0000259" key="3">
    <source>
        <dbReference type="Pfam" id="PF06744"/>
    </source>
</evidence>
<feature type="transmembrane region" description="Helical" evidence="2">
    <location>
        <begin position="445"/>
        <end position="464"/>
    </location>
</feature>
<keyword evidence="2" id="KW-0472">Membrane</keyword>
<proteinExistence type="predicted"/>
<feature type="transmembrane region" description="Helical" evidence="2">
    <location>
        <begin position="39"/>
        <end position="60"/>
    </location>
</feature>
<evidence type="ECO:0000259" key="4">
    <source>
        <dbReference type="Pfam" id="PF06761"/>
    </source>
</evidence>
<dbReference type="NCBIfam" id="TIGR03348">
    <property type="entry name" value="VI_IcmF"/>
    <property type="match status" value="1"/>
</dbReference>
<dbReference type="SUPFAM" id="SSF52540">
    <property type="entry name" value="P-loop containing nucleoside triphosphate hydrolases"/>
    <property type="match status" value="1"/>
</dbReference>
<feature type="region of interest" description="Disordered" evidence="1">
    <location>
        <begin position="1248"/>
        <end position="1309"/>
    </location>
</feature>
<dbReference type="InterPro" id="IPR017731">
    <property type="entry name" value="TssM1-like"/>
</dbReference>
<dbReference type="InterPro" id="IPR025743">
    <property type="entry name" value="TssM1_N"/>
</dbReference>
<evidence type="ECO:0000259" key="6">
    <source>
        <dbReference type="Pfam" id="PF21070"/>
    </source>
</evidence>
<feature type="domain" description="Type VI secretion system component TssM1 N-terminal" evidence="5">
    <location>
        <begin position="189"/>
        <end position="449"/>
    </location>
</feature>
<dbReference type="EMBL" id="RAXT01000032">
    <property type="protein sequence ID" value="RKG36882.1"/>
    <property type="molecule type" value="Genomic_DNA"/>
</dbReference>
<feature type="transmembrane region" description="Helical" evidence="2">
    <location>
        <begin position="12"/>
        <end position="33"/>
    </location>
</feature>